<evidence type="ECO:0000259" key="2">
    <source>
        <dbReference type="PROSITE" id="PS50125"/>
    </source>
</evidence>
<dbReference type="GO" id="GO:0004016">
    <property type="term" value="F:adenylate cyclase activity"/>
    <property type="evidence" value="ECO:0007669"/>
    <property type="project" value="UniProtKB-ARBA"/>
</dbReference>
<dbReference type="InterPro" id="IPR032026">
    <property type="entry name" value="Ad_Cy_reg"/>
</dbReference>
<dbReference type="PANTHER" id="PTHR43081:SF19">
    <property type="entry name" value="PH-SENSITIVE ADENYLATE CYCLASE RV1264"/>
    <property type="match status" value="1"/>
</dbReference>
<evidence type="ECO:0000313" key="3">
    <source>
        <dbReference type="EMBL" id="SRX83401.1"/>
    </source>
</evidence>
<gene>
    <name evidence="3" type="ORF">MPP7335_05180</name>
</gene>
<dbReference type="Pfam" id="PF16701">
    <property type="entry name" value="Ad_Cy_reg"/>
    <property type="match status" value="1"/>
</dbReference>
<name>A0A375YQN4_MYCPF</name>
<organism evidence="3 4">
    <name type="scientific">Mycolicibacterium parafortuitum</name>
    <name type="common">Mycobacterium parafortuitum</name>
    <dbReference type="NCBI Taxonomy" id="39692"/>
    <lineage>
        <taxon>Bacteria</taxon>
        <taxon>Bacillati</taxon>
        <taxon>Actinomycetota</taxon>
        <taxon>Actinomycetes</taxon>
        <taxon>Mycobacteriales</taxon>
        <taxon>Mycobacteriaceae</taxon>
        <taxon>Mycolicibacterium</taxon>
    </lineage>
</organism>
<dbReference type="SMART" id="SM00044">
    <property type="entry name" value="CYCc"/>
    <property type="match status" value="1"/>
</dbReference>
<dbReference type="GO" id="GO:0035556">
    <property type="term" value="P:intracellular signal transduction"/>
    <property type="evidence" value="ECO:0007669"/>
    <property type="project" value="InterPro"/>
</dbReference>
<dbReference type="SUPFAM" id="SSF55073">
    <property type="entry name" value="Nucleotide cyclase"/>
    <property type="match status" value="1"/>
</dbReference>
<dbReference type="Gene3D" id="3.30.70.1230">
    <property type="entry name" value="Nucleotide cyclase"/>
    <property type="match status" value="1"/>
</dbReference>
<dbReference type="Pfam" id="PF00211">
    <property type="entry name" value="Guanylate_cyc"/>
    <property type="match status" value="1"/>
</dbReference>
<dbReference type="EMBL" id="UEGS01000001">
    <property type="protein sequence ID" value="SRX83401.1"/>
    <property type="molecule type" value="Genomic_DNA"/>
</dbReference>
<evidence type="ECO:0000313" key="4">
    <source>
        <dbReference type="Proteomes" id="UP000252008"/>
    </source>
</evidence>
<accession>A0A375YQN4</accession>
<keyword evidence="4" id="KW-1185">Reference proteome</keyword>
<keyword evidence="3" id="KW-0456">Lyase</keyword>
<dbReference type="PANTHER" id="PTHR43081">
    <property type="entry name" value="ADENYLATE CYCLASE, TERMINAL-DIFFERENTIATION SPECIFIC-RELATED"/>
    <property type="match status" value="1"/>
</dbReference>
<dbReference type="GO" id="GO:0006171">
    <property type="term" value="P:cAMP biosynthetic process"/>
    <property type="evidence" value="ECO:0007669"/>
    <property type="project" value="TreeGrafter"/>
</dbReference>
<dbReference type="PROSITE" id="PS50125">
    <property type="entry name" value="GUANYLATE_CYCLASE_2"/>
    <property type="match status" value="1"/>
</dbReference>
<dbReference type="InterPro" id="IPR001054">
    <property type="entry name" value="A/G_cyclase"/>
</dbReference>
<reference evidence="3 4" key="1">
    <citation type="submission" date="2018-05" db="EMBL/GenBank/DDBJ databases">
        <authorList>
            <consortium name="IHU Genomes"/>
        </authorList>
    </citation>
    <scope>NUCLEOTIDE SEQUENCE [LARGE SCALE GENOMIC DNA]</scope>
    <source>
        <strain evidence="3 4">P7335</strain>
    </source>
</reference>
<dbReference type="STRING" id="39692.BST38_15480"/>
<proteinExistence type="inferred from homology"/>
<protein>
    <submittedName>
        <fullName evidence="3">Adenylyl cyclase (ATP pyrophosphate-lyase) (Adenylate cyclase) [Mycobacterium tuberculosis H37Rv]</fullName>
    </submittedName>
</protein>
<dbReference type="InterPro" id="IPR050697">
    <property type="entry name" value="Adenylyl/Guanylyl_Cyclase_3/4"/>
</dbReference>
<sequence length="398" mass="42536">MRGLAETSGGKLSRVGDVMVPTVYVGRVAEDFDLETSGLLDGLDGAARAERAELIRWLLERGVGADQIHGSPAPMLLASRRVIGDDGDYVSARQAAATAGVELELFERIQRAMGLPRVEDPDAEVFLRADAEAAKFTRAFLDVGIAPDELVQITRLLGDGLSRAAEAMRHAALAAVMRPGATELEIAQASEELVGNVAPLLGPMIQEVLLLQLRHAIETEAVNATERAEGQHLPGARLVTIGFADLVGFTRLGEALPPEELEQLAQKLADLTREIAVAPVRFIKTIGDEVMLVSPEPAPLLEAMLRLVDETEGDDDFPRLRAGLASGMAVSRSGDWFGSPVNLAARVTGAARPGTVLVAESARDAIGDDDRFSWSFAGGKHLKGIKSEVKTFRARWAS</sequence>
<feature type="domain" description="Guanylate cyclase" evidence="2">
    <location>
        <begin position="240"/>
        <end position="348"/>
    </location>
</feature>
<dbReference type="InterPro" id="IPR029787">
    <property type="entry name" value="Nucleotide_cyclase"/>
</dbReference>
<evidence type="ECO:0000256" key="1">
    <source>
        <dbReference type="ARBA" id="ARBA00005381"/>
    </source>
</evidence>
<comment type="similarity">
    <text evidence="1">Belongs to the adenylyl cyclase class-3 family.</text>
</comment>
<dbReference type="CDD" id="cd07302">
    <property type="entry name" value="CHD"/>
    <property type="match status" value="1"/>
</dbReference>
<dbReference type="AlphaFoldDB" id="A0A375YQN4"/>
<dbReference type="Proteomes" id="UP000252008">
    <property type="component" value="Unassembled WGS sequence"/>
</dbReference>